<feature type="compositionally biased region" description="Basic residues" evidence="1">
    <location>
        <begin position="24"/>
        <end position="54"/>
    </location>
</feature>
<dbReference type="PANTHER" id="PTHR13696">
    <property type="entry name" value="P-LOOP CONTAINING NUCLEOSIDE TRIPHOSPHATE HYDROLASE"/>
    <property type="match status" value="1"/>
</dbReference>
<dbReference type="InterPro" id="IPR025669">
    <property type="entry name" value="AAA_dom"/>
</dbReference>
<name>A0A418KHV0_9ACTN</name>
<reference evidence="3 4" key="1">
    <citation type="submission" date="2018-09" db="EMBL/GenBank/DDBJ databases">
        <title>Isolation, diversity and antifungal activity of actinobacteria from wheat.</title>
        <authorList>
            <person name="Han C."/>
        </authorList>
    </citation>
    <scope>NUCLEOTIDE SEQUENCE [LARGE SCALE GENOMIC DNA]</scope>
    <source>
        <strain evidence="3 4">NEAU-YY265</strain>
    </source>
</reference>
<proteinExistence type="predicted"/>
<dbReference type="CDD" id="cd02042">
    <property type="entry name" value="ParAB_family"/>
    <property type="match status" value="1"/>
</dbReference>
<gene>
    <name evidence="3" type="ORF">DY240_27380</name>
</gene>
<keyword evidence="4" id="KW-1185">Reference proteome</keyword>
<sequence>MPPTPPTTYRPSRNWCPISTPQPARRRTAHAHHPACRRSTFAHRRSRFQGRRGQRPSVRSGPSTARHCIGEHWRRPVNSDTRSDSRLARAIAVTNGKGGVRKTSIVANLATRYAEGDRGYRVLVIDLDPQGNLINHFGLADHPQNNGGLGLVTALVEDQDLPVIHDVRPKVDLIVGGPRLKMLENAATFEEVIEAGGLETLFVQRIAELVDAAGYELVIIDTPPSLGLQQALALHTARYVLIPVGLDQDSWDGVRGIGPLVSRARKNGNPDITYLGFVVTGLDVNAKSYIEDAKDYIESLELDPPIPLFDTFIRYTPTGGRARNFGLLVHELAAKRNEFELARRKALRDYRRGNTDIEVPKPIAMTVHDLADDYFDLAKEVLTKINQHEQAASTAEGE</sequence>
<comment type="caution">
    <text evidence="3">The sequence shown here is derived from an EMBL/GenBank/DDBJ whole genome shotgun (WGS) entry which is preliminary data.</text>
</comment>
<dbReference type="Proteomes" id="UP000284057">
    <property type="component" value="Unassembled WGS sequence"/>
</dbReference>
<dbReference type="PANTHER" id="PTHR13696:SF99">
    <property type="entry name" value="COBYRINIC ACID AC-DIAMIDE SYNTHASE"/>
    <property type="match status" value="1"/>
</dbReference>
<organism evidence="3 4">
    <name type="scientific">Jiangella rhizosphaerae</name>
    <dbReference type="NCBI Taxonomy" id="2293569"/>
    <lineage>
        <taxon>Bacteria</taxon>
        <taxon>Bacillati</taxon>
        <taxon>Actinomycetota</taxon>
        <taxon>Actinomycetes</taxon>
        <taxon>Jiangellales</taxon>
        <taxon>Jiangellaceae</taxon>
        <taxon>Jiangella</taxon>
    </lineage>
</organism>
<dbReference type="InterPro" id="IPR050678">
    <property type="entry name" value="DNA_Partitioning_ATPase"/>
</dbReference>
<evidence type="ECO:0000259" key="2">
    <source>
        <dbReference type="Pfam" id="PF13614"/>
    </source>
</evidence>
<dbReference type="Gene3D" id="3.40.50.300">
    <property type="entry name" value="P-loop containing nucleotide triphosphate hydrolases"/>
    <property type="match status" value="1"/>
</dbReference>
<dbReference type="AlphaFoldDB" id="A0A418KHV0"/>
<dbReference type="Pfam" id="PF13614">
    <property type="entry name" value="AAA_31"/>
    <property type="match status" value="1"/>
</dbReference>
<dbReference type="EMBL" id="QUAL01000407">
    <property type="protein sequence ID" value="RIQ12218.1"/>
    <property type="molecule type" value="Genomic_DNA"/>
</dbReference>
<feature type="region of interest" description="Disordered" evidence="1">
    <location>
        <begin position="1"/>
        <end position="65"/>
    </location>
</feature>
<accession>A0A418KHV0</accession>
<evidence type="ECO:0000313" key="3">
    <source>
        <dbReference type="EMBL" id="RIQ12218.1"/>
    </source>
</evidence>
<evidence type="ECO:0000313" key="4">
    <source>
        <dbReference type="Proteomes" id="UP000284057"/>
    </source>
</evidence>
<evidence type="ECO:0000256" key="1">
    <source>
        <dbReference type="SAM" id="MobiDB-lite"/>
    </source>
</evidence>
<protein>
    <submittedName>
        <fullName evidence="3">ParA family protein</fullName>
    </submittedName>
</protein>
<dbReference type="InterPro" id="IPR027417">
    <property type="entry name" value="P-loop_NTPase"/>
</dbReference>
<dbReference type="SUPFAM" id="SSF52540">
    <property type="entry name" value="P-loop containing nucleoside triphosphate hydrolases"/>
    <property type="match status" value="1"/>
</dbReference>
<feature type="domain" description="AAA" evidence="2">
    <location>
        <begin position="89"/>
        <end position="272"/>
    </location>
</feature>